<evidence type="ECO:0000259" key="6">
    <source>
        <dbReference type="SMART" id="SM00043"/>
    </source>
</evidence>
<dbReference type="AlphaFoldDB" id="A0A6J0T9S8"/>
<reference evidence="8" key="2">
    <citation type="submission" date="2025-08" db="UniProtKB">
        <authorList>
            <consortium name="RefSeq"/>
        </authorList>
    </citation>
    <scope>IDENTIFICATION</scope>
</reference>
<dbReference type="InParanoid" id="A0A6J0T9S8"/>
<dbReference type="Gene3D" id="3.10.450.10">
    <property type="match status" value="1"/>
</dbReference>
<dbReference type="Proteomes" id="UP001652642">
    <property type="component" value="Chromosome 2"/>
</dbReference>
<dbReference type="InterPro" id="IPR018073">
    <property type="entry name" value="Prot_inh_cystat_CS"/>
</dbReference>
<evidence type="ECO:0000256" key="3">
    <source>
        <dbReference type="ARBA" id="ARBA00022490"/>
    </source>
</evidence>
<dbReference type="InterPro" id="IPR000010">
    <property type="entry name" value="Cystatin_dom"/>
</dbReference>
<dbReference type="PANTHER" id="PTHR11414:SF20">
    <property type="entry name" value="CYSTATIN-A"/>
    <property type="match status" value="1"/>
</dbReference>
<keyword evidence="7" id="KW-1185">Reference proteome</keyword>
<evidence type="ECO:0000256" key="2">
    <source>
        <dbReference type="ARBA" id="ARBA00009403"/>
    </source>
</evidence>
<reference evidence="7" key="1">
    <citation type="submission" date="2025-05" db="UniProtKB">
        <authorList>
            <consortium name="RefSeq"/>
        </authorList>
    </citation>
    <scope>NUCLEOTIDE SEQUENCE [LARGE SCALE GENOMIC DNA]</scope>
</reference>
<gene>
    <name evidence="8" type="primary">LOC110076950</name>
</gene>
<dbReference type="CDD" id="cd00042">
    <property type="entry name" value="CY"/>
    <property type="match status" value="1"/>
</dbReference>
<dbReference type="SUPFAM" id="SSF54403">
    <property type="entry name" value="Cystatin/monellin"/>
    <property type="match status" value="1"/>
</dbReference>
<dbReference type="GeneID" id="110076950"/>
<dbReference type="KEGG" id="pvt:110076950"/>
<dbReference type="OrthoDB" id="2429551at2759"/>
<name>A0A6J0T9S8_9SAUR</name>
<dbReference type="SMART" id="SM00043">
    <property type="entry name" value="CY"/>
    <property type="match status" value="1"/>
</dbReference>
<dbReference type="GO" id="GO:0004869">
    <property type="term" value="F:cysteine-type endopeptidase inhibitor activity"/>
    <property type="evidence" value="ECO:0007669"/>
    <property type="project" value="UniProtKB-KW"/>
</dbReference>
<dbReference type="Pfam" id="PF00031">
    <property type="entry name" value="Cystatin"/>
    <property type="match status" value="1"/>
</dbReference>
<evidence type="ECO:0000256" key="5">
    <source>
        <dbReference type="ARBA" id="ARBA00022704"/>
    </source>
</evidence>
<accession>A0A6J0T9S8</accession>
<evidence type="ECO:0000313" key="7">
    <source>
        <dbReference type="Proteomes" id="UP001652642"/>
    </source>
</evidence>
<comment type="subcellular location">
    <subcellularLocation>
        <location evidence="1">Cytoplasm</location>
    </subcellularLocation>
</comment>
<dbReference type="PROSITE" id="PS00287">
    <property type="entry name" value="CYSTATIN"/>
    <property type="match status" value="1"/>
</dbReference>
<dbReference type="RefSeq" id="XP_020645212.2">
    <property type="nucleotide sequence ID" value="XM_020789553.2"/>
</dbReference>
<sequence>MPGELSDAKPVAPEIQQLADKMKSEIEAKENKTYSMFKALEYRTQVVAGTNMFIKVQGDQDEFLHLRVFVPLPQENRRPSLISYQTGKTANDPLNYF</sequence>
<dbReference type="InterPro" id="IPR001713">
    <property type="entry name" value="Prot_inh_stefin"/>
</dbReference>
<feature type="domain" description="Cystatin" evidence="6">
    <location>
        <begin position="1"/>
        <end position="97"/>
    </location>
</feature>
<dbReference type="GO" id="GO:0005829">
    <property type="term" value="C:cytosol"/>
    <property type="evidence" value="ECO:0007669"/>
    <property type="project" value="TreeGrafter"/>
</dbReference>
<dbReference type="PANTHER" id="PTHR11414">
    <property type="entry name" value="CYSTATIN FAMILY MEMBER"/>
    <property type="match status" value="1"/>
</dbReference>
<evidence type="ECO:0000313" key="8">
    <source>
        <dbReference type="RefSeq" id="XP_020645212.2"/>
    </source>
</evidence>
<evidence type="ECO:0000256" key="1">
    <source>
        <dbReference type="ARBA" id="ARBA00004496"/>
    </source>
</evidence>
<dbReference type="PRINTS" id="PR00295">
    <property type="entry name" value="STEFINA"/>
</dbReference>
<organism evidence="7 8">
    <name type="scientific">Pogona vitticeps</name>
    <name type="common">central bearded dragon</name>
    <dbReference type="NCBI Taxonomy" id="103695"/>
    <lineage>
        <taxon>Eukaryota</taxon>
        <taxon>Metazoa</taxon>
        <taxon>Chordata</taxon>
        <taxon>Craniata</taxon>
        <taxon>Vertebrata</taxon>
        <taxon>Euteleostomi</taxon>
        <taxon>Lepidosauria</taxon>
        <taxon>Squamata</taxon>
        <taxon>Bifurcata</taxon>
        <taxon>Unidentata</taxon>
        <taxon>Episquamata</taxon>
        <taxon>Toxicofera</taxon>
        <taxon>Iguania</taxon>
        <taxon>Acrodonta</taxon>
        <taxon>Agamidae</taxon>
        <taxon>Amphibolurinae</taxon>
        <taxon>Pogona</taxon>
    </lineage>
</organism>
<comment type="similarity">
    <text evidence="2">Belongs to the cystatin family.</text>
</comment>
<proteinExistence type="inferred from homology"/>
<dbReference type="InterPro" id="IPR046350">
    <property type="entry name" value="Cystatin_sf"/>
</dbReference>
<evidence type="ECO:0000256" key="4">
    <source>
        <dbReference type="ARBA" id="ARBA00022690"/>
    </source>
</evidence>
<keyword evidence="5" id="KW-0789">Thiol protease inhibitor</keyword>
<protein>
    <submittedName>
        <fullName evidence="8">Cystatin-B-like</fullName>
    </submittedName>
</protein>
<keyword evidence="4" id="KW-0646">Protease inhibitor</keyword>
<keyword evidence="3" id="KW-0963">Cytoplasm</keyword>